<organism evidence="2 3">
    <name type="scientific">Aliiroseovarius pelagivivens</name>
    <dbReference type="NCBI Taxonomy" id="1639690"/>
    <lineage>
        <taxon>Bacteria</taxon>
        <taxon>Pseudomonadati</taxon>
        <taxon>Pseudomonadota</taxon>
        <taxon>Alphaproteobacteria</taxon>
        <taxon>Rhodobacterales</taxon>
        <taxon>Paracoccaceae</taxon>
        <taxon>Aliiroseovarius</taxon>
    </lineage>
</organism>
<dbReference type="RefSeq" id="WP_108856581.1">
    <property type="nucleotide sequence ID" value="NZ_OMOI01000001.1"/>
</dbReference>
<proteinExistence type="predicted"/>
<dbReference type="OrthoDB" id="7570189at2"/>
<feature type="region of interest" description="Disordered" evidence="1">
    <location>
        <begin position="1"/>
        <end position="23"/>
    </location>
</feature>
<dbReference type="Pfam" id="PF05521">
    <property type="entry name" value="Phage_HCP"/>
    <property type="match status" value="1"/>
</dbReference>
<evidence type="ECO:0000313" key="2">
    <source>
        <dbReference type="EMBL" id="SPF76595.1"/>
    </source>
</evidence>
<dbReference type="Gene3D" id="2.40.10.270">
    <property type="entry name" value="Bacteriophage SPP1 head-tail adaptor protein"/>
    <property type="match status" value="1"/>
</dbReference>
<gene>
    <name evidence="2" type="ORF">ALP8811_01603</name>
</gene>
<dbReference type="InterPro" id="IPR038666">
    <property type="entry name" value="SSP1_head-tail_sf"/>
</dbReference>
<dbReference type="Proteomes" id="UP000244911">
    <property type="component" value="Unassembled WGS sequence"/>
</dbReference>
<keyword evidence="3" id="KW-1185">Reference proteome</keyword>
<protein>
    <recommendedName>
        <fullName evidence="4">Phage head-tail joining protein</fullName>
    </recommendedName>
</protein>
<sequence>MKRPVLNRKLSLEEPVRTPDGAGGFTQSWQVLGEHWAQVKPGSGRERAAGFATVSSIAFRITVRAAPDGAPSRPKPDQRFRDGSRIFRILAVTEADAGAQFLTCFAQEEVSA</sequence>
<dbReference type="InterPro" id="IPR008767">
    <property type="entry name" value="Phage_SPP1_head-tail_adaptor"/>
</dbReference>
<accession>A0A2R8AKL6</accession>
<reference evidence="3" key="1">
    <citation type="submission" date="2018-03" db="EMBL/GenBank/DDBJ databases">
        <authorList>
            <person name="Rodrigo-Torres L."/>
            <person name="Arahal R. D."/>
            <person name="Lucena T."/>
        </authorList>
    </citation>
    <scope>NUCLEOTIDE SEQUENCE [LARGE SCALE GENOMIC DNA]</scope>
    <source>
        <strain evidence="3">CECT 8811</strain>
    </source>
</reference>
<evidence type="ECO:0000256" key="1">
    <source>
        <dbReference type="SAM" id="MobiDB-lite"/>
    </source>
</evidence>
<evidence type="ECO:0008006" key="4">
    <source>
        <dbReference type="Google" id="ProtNLM"/>
    </source>
</evidence>
<evidence type="ECO:0000313" key="3">
    <source>
        <dbReference type="Proteomes" id="UP000244911"/>
    </source>
</evidence>
<name>A0A2R8AKL6_9RHOB</name>
<dbReference type="AlphaFoldDB" id="A0A2R8AKL6"/>
<dbReference type="EMBL" id="OMOI01000001">
    <property type="protein sequence ID" value="SPF76595.1"/>
    <property type="molecule type" value="Genomic_DNA"/>
</dbReference>